<dbReference type="InterPro" id="IPR053370">
    <property type="entry name" value="QS_Complex_Regulator"/>
</dbReference>
<keyword evidence="3" id="KW-1185">Reference proteome</keyword>
<dbReference type="InterPro" id="IPR011050">
    <property type="entry name" value="Pectin_lyase_fold/virulence"/>
</dbReference>
<dbReference type="Proteomes" id="UP000007797">
    <property type="component" value="Unassembled WGS sequence"/>
</dbReference>
<keyword evidence="1" id="KW-1133">Transmembrane helix</keyword>
<organism evidence="2 3">
    <name type="scientific">Cavenderia fasciculata</name>
    <name type="common">Slime mold</name>
    <name type="synonym">Dictyostelium fasciculatum</name>
    <dbReference type="NCBI Taxonomy" id="261658"/>
    <lineage>
        <taxon>Eukaryota</taxon>
        <taxon>Amoebozoa</taxon>
        <taxon>Evosea</taxon>
        <taxon>Eumycetozoa</taxon>
        <taxon>Dictyostelia</taxon>
        <taxon>Acytosteliales</taxon>
        <taxon>Cavenderiaceae</taxon>
        <taxon>Cavenderia</taxon>
    </lineage>
</organism>
<dbReference type="Gene3D" id="2.160.20.20">
    <property type="match status" value="1"/>
</dbReference>
<dbReference type="AlphaFoldDB" id="F4Q999"/>
<dbReference type="PANTHER" id="PTHR35035:SF5">
    <property type="entry name" value="TRANSMEMBRANE PROTEIN"/>
    <property type="match status" value="1"/>
</dbReference>
<dbReference type="PANTHER" id="PTHR35035">
    <property type="entry name" value="DISCOIDIN-INDUCING COMPLEX SUBUNIT B"/>
    <property type="match status" value="1"/>
</dbReference>
<gene>
    <name evidence="2" type="ORF">DFA_10102</name>
</gene>
<evidence type="ECO:0000313" key="3">
    <source>
        <dbReference type="Proteomes" id="UP000007797"/>
    </source>
</evidence>
<proteinExistence type="predicted"/>
<dbReference type="OrthoDB" id="21578at2759"/>
<keyword evidence="1" id="KW-0472">Membrane</keyword>
<dbReference type="GeneID" id="14867457"/>
<reference evidence="3" key="1">
    <citation type="journal article" date="2011" name="Genome Res.">
        <title>Phylogeny-wide analysis of social amoeba genomes highlights ancient origins for complex intercellular communication.</title>
        <authorList>
            <person name="Heidel A.J."/>
            <person name="Lawal H.M."/>
            <person name="Felder M."/>
            <person name="Schilde C."/>
            <person name="Helps N.R."/>
            <person name="Tunggal B."/>
            <person name="Rivero F."/>
            <person name="John U."/>
            <person name="Schleicher M."/>
            <person name="Eichinger L."/>
            <person name="Platzer M."/>
            <person name="Noegel A.A."/>
            <person name="Schaap P."/>
            <person name="Gloeckner G."/>
        </authorList>
    </citation>
    <scope>NUCLEOTIDE SEQUENCE [LARGE SCALE GENOMIC DNA]</scope>
    <source>
        <strain evidence="3">SH3</strain>
    </source>
</reference>
<evidence type="ECO:0008006" key="4">
    <source>
        <dbReference type="Google" id="ProtNLM"/>
    </source>
</evidence>
<dbReference type="OMA" id="NCTIREW"/>
<dbReference type="InterPro" id="IPR012332">
    <property type="entry name" value="Autotransporter_pectin_lyase_C"/>
</dbReference>
<accession>F4Q999</accession>
<evidence type="ECO:0000256" key="1">
    <source>
        <dbReference type="SAM" id="Phobius"/>
    </source>
</evidence>
<name>F4Q999_CACFS</name>
<evidence type="ECO:0000313" key="2">
    <source>
        <dbReference type="EMBL" id="EGG15268.1"/>
    </source>
</evidence>
<dbReference type="KEGG" id="dfa:DFA_10102"/>
<protein>
    <recommendedName>
        <fullName evidence="4">Transmembrane protein</fullName>
    </recommendedName>
</protein>
<dbReference type="SUPFAM" id="SSF51126">
    <property type="entry name" value="Pectin lyase-like"/>
    <property type="match status" value="1"/>
</dbReference>
<feature type="transmembrane region" description="Helical" evidence="1">
    <location>
        <begin position="859"/>
        <end position="882"/>
    </location>
</feature>
<sequence>MPTTLYLTNISNCTIREWTDTSLEKTGNFLNQSRWEPSGIPSISDVISIASNNSIVNVNSSTSIGSLVIGSLISPSNTTFNIQSPAHFTVASNVSVSFGSSMTMDASQLNTPFLNIDGLVSLKASNINSTLINIKGVMNTLEGASNIGSVNIYPNGLFSSTFSSIKVQGSFEVSGSVDGLYTDLVLEEALDRSTLLNQKSKIIMTESSIICNQTLTLKNGSSIQIDGNSFFYSYYPTTLFGNSTIFSTNIGIISLVSNLTLFDQSIVRANSGGLELLDGDIMIHGRSGIIAGNGSYLSFENSIITMYDNATVTASNSQFNILNGTFTLHDRSYLLLRDSSSLLINSETETSFVTRDQSFCDIRGDSRVVLTGKMEMMDSSNIYLHYSSFLIINGTLKHHDNSFLNSIDSHSQVIGALYLDGNAKVVLNNSTLSLEGSMEMLEQSFIVMNNSASLQVNGGSLSINSSISCKDSNIIVNTGDLISSNGPITINNSIIETSGNGRMIWNGVTNIKDSTIKSGSRLLSISGSIVGENLTIIHSGTDFKVERNGQFICNHCTIHLATGAFTYDLNSTVILNKTIIFNLNSSSFNPLGQSIYTSIGSGISNSGIINLSSNILKLSNNSNNNNNNNSSNIDNLSEPFLNNTEGGQWTFKSNNNNNNNNDNSSTIQVEIKFNNNQGQVSIGNSTIVVFITFNQSNGTLFLNGGSMVSNEPIELHGGQLHGNGKINGTVDNKAATLGQDNSYSRFTINGNYTQSSNGTLFIDINQNSNSNVNITNETKLDGNLIVRIDRKVLNGTEVVFLQSGQKIQGDFNKIKVLVYDPETGEEDDNPPCQYKAQKRENKYSMLVTMCQDEQSKIPVPIIIGVVMGITAIGIATATLIYFRGKIHRRLQYYNENRKSKRNLTY</sequence>
<dbReference type="EMBL" id="GL883026">
    <property type="protein sequence ID" value="EGG15268.1"/>
    <property type="molecule type" value="Genomic_DNA"/>
</dbReference>
<dbReference type="RefSeq" id="XP_004351988.1">
    <property type="nucleotide sequence ID" value="XM_004351936.1"/>
</dbReference>
<keyword evidence="1" id="KW-0812">Transmembrane</keyword>